<comment type="caution">
    <text evidence="2">The sequence shown here is derived from an EMBL/GenBank/DDBJ whole genome shotgun (WGS) entry which is preliminary data.</text>
</comment>
<keyword evidence="1" id="KW-1133">Transmembrane helix</keyword>
<reference evidence="2 3" key="1">
    <citation type="submission" date="2016-05" db="EMBL/GenBank/DDBJ databases">
        <title>Nuclear genome of Blastocystis sp. subtype 1 NandII.</title>
        <authorList>
            <person name="Gentekaki E."/>
            <person name="Curtis B."/>
            <person name="Stairs C."/>
            <person name="Eme L."/>
            <person name="Herman E."/>
            <person name="Klimes V."/>
            <person name="Arias M.C."/>
            <person name="Elias M."/>
            <person name="Hilliou F."/>
            <person name="Klute M."/>
            <person name="Malik S.-B."/>
            <person name="Pightling A."/>
            <person name="Rachubinski R."/>
            <person name="Salas D."/>
            <person name="Schlacht A."/>
            <person name="Suga H."/>
            <person name="Archibald J."/>
            <person name="Ball S.G."/>
            <person name="Clark G."/>
            <person name="Dacks J."/>
            <person name="Van Der Giezen M."/>
            <person name="Tsaousis A."/>
            <person name="Roger A."/>
        </authorList>
    </citation>
    <scope>NUCLEOTIDE SEQUENCE [LARGE SCALE GENOMIC DNA]</scope>
    <source>
        <strain evidence="3">ATCC 50177 / NandII</strain>
    </source>
</reference>
<dbReference type="EMBL" id="LXWW01000100">
    <property type="protein sequence ID" value="OAO16071.1"/>
    <property type="molecule type" value="Genomic_DNA"/>
</dbReference>
<evidence type="ECO:0000313" key="3">
    <source>
        <dbReference type="Proteomes" id="UP000078348"/>
    </source>
</evidence>
<protein>
    <submittedName>
        <fullName evidence="2">Uncharacterized protein</fullName>
    </submittedName>
</protein>
<name>A0A196SID4_BLAHN</name>
<organism evidence="2 3">
    <name type="scientific">Blastocystis sp. subtype 1 (strain ATCC 50177 / NandII)</name>
    <dbReference type="NCBI Taxonomy" id="478820"/>
    <lineage>
        <taxon>Eukaryota</taxon>
        <taxon>Sar</taxon>
        <taxon>Stramenopiles</taxon>
        <taxon>Bigyra</taxon>
        <taxon>Opalozoa</taxon>
        <taxon>Opalinata</taxon>
        <taxon>Blastocystidae</taxon>
        <taxon>Blastocystis</taxon>
    </lineage>
</organism>
<feature type="non-terminal residue" evidence="2">
    <location>
        <position position="850"/>
    </location>
</feature>
<evidence type="ECO:0000256" key="1">
    <source>
        <dbReference type="SAM" id="Phobius"/>
    </source>
</evidence>
<keyword evidence="1" id="KW-0472">Membrane</keyword>
<keyword evidence="1" id="KW-0812">Transmembrane</keyword>
<dbReference type="AlphaFoldDB" id="A0A196SID4"/>
<sequence length="850" mass="94476">MTVGDIVENRLLPDLYNGGYLDSPRPLVLRYKGTVLVPTNCLSYYDYKSGEEIAVEFADENTPVPRPDFSIAAIKMAKLLYNNDFFGALAYLRDSIDKPDTLVRCLQVYIASVSSKLIPIEEVVAPQKNPANSIFSIIPSILFRYGSADIIAQNAIVKSTLLLLSSVLSFYPPQQLEATTLHACWMAVLFVLDSAVGTYSAGVPHTYQQEPPCYDEEGRATLVEVRRQGEEEMLIIETLRVIGYVESLLFGCEGMLAELQSPCLLETMTRFLEYAKDRFDLLCLLFYSYGGAVAKNGELRDTPLSLLIARTIVQNFENYYTYYINYQEDFALCDVLGNRLDFSSSFTYCLAAIASKMTDALEAVLAEESHFAYTLVGLLKLFNYSIKTACNDTDRGDFLRGLQNMLRLLCVLTYDSKVASLLMRDEIELVKAEIACKRKGETPPQEAEGAVLLLSTLHEVLVDLADSPATVLLVLNVIRNVSCCKKATAALSVHSKWLALSLQALRKELESVYNDASAFRVEQVMFMPQAEEEGDPHRLIAALLNNLMRTVANVCSFHPMFVNTLMDQEFWASDGFLHMLTTVPFNASLAVTTYALFLFILVNTKRAAPREKMLEVVAHARQGVMGRRAVGEYNVLFEEASAALTTLEAVLGGQQEASVEGVRPAPMPDVEISIILSPVAVSLQSLQATYDAVVAQLTLACIILTQESATVDYDQDPSYDMYLPLDAQCSALNIIFDDQDIKSVEYNKLVMDPNSRLGEHIKEPTCTIILVARLTLQHAHDSMIHTLRPAKERLQRNLSLHAGTTLRRALFNAFNEQPSVLPVLEEDKPTNVRVSDIPTNVCVSDIPTNV</sequence>
<feature type="transmembrane region" description="Helical" evidence="1">
    <location>
        <begin position="583"/>
        <end position="602"/>
    </location>
</feature>
<proteinExistence type="predicted"/>
<accession>A0A196SID4</accession>
<evidence type="ECO:0000313" key="2">
    <source>
        <dbReference type="EMBL" id="OAO16071.1"/>
    </source>
</evidence>
<gene>
    <name evidence="2" type="ORF">AV274_2191</name>
</gene>
<keyword evidence="3" id="KW-1185">Reference proteome</keyword>
<dbReference type="Proteomes" id="UP000078348">
    <property type="component" value="Unassembled WGS sequence"/>
</dbReference>